<dbReference type="GO" id="GO:0048038">
    <property type="term" value="F:quinone binding"/>
    <property type="evidence" value="ECO:0007669"/>
    <property type="project" value="UniProtKB-KW"/>
</dbReference>
<dbReference type="Pfam" id="PF01058">
    <property type="entry name" value="Oxidored_q6"/>
    <property type="match status" value="1"/>
</dbReference>
<keyword evidence="3" id="KW-0479">Metal-binding</keyword>
<dbReference type="GO" id="GO:0008137">
    <property type="term" value="F:NADH dehydrogenase (ubiquinone) activity"/>
    <property type="evidence" value="ECO:0007669"/>
    <property type="project" value="InterPro"/>
</dbReference>
<dbReference type="EMBL" id="QZKI01000077">
    <property type="protein sequence ID" value="RJP69921.1"/>
    <property type="molecule type" value="Genomic_DNA"/>
</dbReference>
<accession>A0A419EY70</accession>
<dbReference type="NCBIfam" id="TIGR01957">
    <property type="entry name" value="nuoB_fam"/>
    <property type="match status" value="1"/>
</dbReference>
<dbReference type="GO" id="GO:0051539">
    <property type="term" value="F:4 iron, 4 sulfur cluster binding"/>
    <property type="evidence" value="ECO:0007669"/>
    <property type="project" value="UniProtKB-KW"/>
</dbReference>
<dbReference type="GO" id="GO:0045271">
    <property type="term" value="C:respiratory chain complex I"/>
    <property type="evidence" value="ECO:0007669"/>
    <property type="project" value="TreeGrafter"/>
</dbReference>
<dbReference type="GO" id="GO:0015990">
    <property type="term" value="P:electron transport coupled proton transport"/>
    <property type="evidence" value="ECO:0007669"/>
    <property type="project" value="TreeGrafter"/>
</dbReference>
<dbReference type="AlphaFoldDB" id="A0A419EY70"/>
<evidence type="ECO:0000256" key="1">
    <source>
        <dbReference type="ARBA" id="ARBA00009173"/>
    </source>
</evidence>
<dbReference type="Gene3D" id="3.40.50.12280">
    <property type="match status" value="1"/>
</dbReference>
<feature type="domain" description="NADH:ubiquinone oxidoreductase-like 20kDa subunit" evidence="4">
    <location>
        <begin position="7"/>
        <end position="114"/>
    </location>
</feature>
<keyword evidence="2" id="KW-0874">Quinone</keyword>
<organism evidence="5 6">
    <name type="scientific">Candidatus Abyssobacteria bacterium SURF_17</name>
    <dbReference type="NCBI Taxonomy" id="2093361"/>
    <lineage>
        <taxon>Bacteria</taxon>
        <taxon>Pseudomonadati</taxon>
        <taxon>Candidatus Hydrogenedentota</taxon>
        <taxon>Candidatus Abyssobacteria</taxon>
    </lineage>
</organism>
<name>A0A419EY70_9BACT</name>
<sequence length="127" mass="14084">MPFGTACCAIELMAVLASRYDLARFGAEAIRFSPRQSDLMIVAGRVCIKMMPVLQRIYLQMPEPKWVIAMGACASSGGVFDTYSVIQGIDNFMPVDVYIPGCPPRPEAIIESVLLIQEQIARERQEI</sequence>
<keyword evidence="3" id="KW-0411">Iron-sulfur</keyword>
<comment type="similarity">
    <text evidence="1 3">Belongs to the complex I 20 kDa subunit family.</text>
</comment>
<dbReference type="PANTHER" id="PTHR11995:SF14">
    <property type="entry name" value="NADH DEHYDROGENASE [UBIQUINONE] IRON-SULFUR PROTEIN 7, MITOCHONDRIAL"/>
    <property type="match status" value="1"/>
</dbReference>
<dbReference type="PANTHER" id="PTHR11995">
    <property type="entry name" value="NADH DEHYDROGENASE"/>
    <property type="match status" value="1"/>
</dbReference>
<evidence type="ECO:0000313" key="5">
    <source>
        <dbReference type="EMBL" id="RJP69921.1"/>
    </source>
</evidence>
<dbReference type="NCBIfam" id="NF005012">
    <property type="entry name" value="PRK06411.1"/>
    <property type="match status" value="1"/>
</dbReference>
<evidence type="ECO:0000256" key="3">
    <source>
        <dbReference type="RuleBase" id="RU004464"/>
    </source>
</evidence>
<dbReference type="SUPFAM" id="SSF56770">
    <property type="entry name" value="HydA/Nqo6-like"/>
    <property type="match status" value="1"/>
</dbReference>
<keyword evidence="3" id="KW-0408">Iron</keyword>
<evidence type="ECO:0000259" key="4">
    <source>
        <dbReference type="Pfam" id="PF01058"/>
    </source>
</evidence>
<protein>
    <submittedName>
        <fullName evidence="5">NADH-quinone oxidoreductase subunit B</fullName>
    </submittedName>
</protein>
<evidence type="ECO:0000313" key="6">
    <source>
        <dbReference type="Proteomes" id="UP000285961"/>
    </source>
</evidence>
<dbReference type="GO" id="GO:0046872">
    <property type="term" value="F:metal ion binding"/>
    <property type="evidence" value="ECO:0007669"/>
    <property type="project" value="UniProtKB-KW"/>
</dbReference>
<comment type="caution">
    <text evidence="5">The sequence shown here is derived from an EMBL/GenBank/DDBJ whole genome shotgun (WGS) entry which is preliminary data.</text>
</comment>
<proteinExistence type="inferred from homology"/>
<reference evidence="5 6" key="1">
    <citation type="journal article" date="2017" name="ISME J.">
        <title>Energy and carbon metabolisms in a deep terrestrial subsurface fluid microbial community.</title>
        <authorList>
            <person name="Momper L."/>
            <person name="Jungbluth S.P."/>
            <person name="Lee M.D."/>
            <person name="Amend J.P."/>
        </authorList>
    </citation>
    <scope>NUCLEOTIDE SEQUENCE [LARGE SCALE GENOMIC DNA]</scope>
    <source>
        <strain evidence="5">SURF_17</strain>
    </source>
</reference>
<dbReference type="InterPro" id="IPR006138">
    <property type="entry name" value="NADH_UQ_OxRdtase_20Kd_su"/>
</dbReference>
<dbReference type="GO" id="GO:0009060">
    <property type="term" value="P:aerobic respiration"/>
    <property type="evidence" value="ECO:0007669"/>
    <property type="project" value="TreeGrafter"/>
</dbReference>
<keyword evidence="3" id="KW-0520">NAD</keyword>
<dbReference type="InterPro" id="IPR006137">
    <property type="entry name" value="NADH_UbQ_OxRdtase-like_20kDa"/>
</dbReference>
<evidence type="ECO:0000256" key="2">
    <source>
        <dbReference type="ARBA" id="ARBA00022719"/>
    </source>
</evidence>
<keyword evidence="3" id="KW-0004">4Fe-4S</keyword>
<dbReference type="Proteomes" id="UP000285961">
    <property type="component" value="Unassembled WGS sequence"/>
</dbReference>
<gene>
    <name evidence="5" type="ORF">C4532_10065</name>
</gene>